<organism evidence="3 4">
    <name type="scientific">Thermaerobacter marianensis (strain ATCC 700841 / DSM 12885 / JCM 10246 / 7p75a)</name>
    <dbReference type="NCBI Taxonomy" id="644966"/>
    <lineage>
        <taxon>Bacteria</taxon>
        <taxon>Bacillati</taxon>
        <taxon>Bacillota</taxon>
        <taxon>Clostridia</taxon>
        <taxon>Eubacteriales</taxon>
        <taxon>Clostridiales Family XVII. Incertae Sedis</taxon>
        <taxon>Thermaerobacter</taxon>
    </lineage>
</organism>
<evidence type="ECO:0000256" key="2">
    <source>
        <dbReference type="SAM" id="Phobius"/>
    </source>
</evidence>
<feature type="compositionally biased region" description="Pro residues" evidence="1">
    <location>
        <begin position="182"/>
        <end position="227"/>
    </location>
</feature>
<dbReference type="AlphaFoldDB" id="E6SJW2"/>
<feature type="transmembrane region" description="Helical" evidence="2">
    <location>
        <begin position="65"/>
        <end position="83"/>
    </location>
</feature>
<feature type="transmembrane region" description="Helical" evidence="2">
    <location>
        <begin position="89"/>
        <end position="107"/>
    </location>
</feature>
<evidence type="ECO:0000256" key="1">
    <source>
        <dbReference type="SAM" id="MobiDB-lite"/>
    </source>
</evidence>
<dbReference type="HOGENOM" id="CLU_1142166_0_0_9"/>
<sequence>MTTRQAGYPWGTDGRLEEAAIFARLRALVRKGQVRLHLHRRGVANLYLQRAQVEPALYLGLLARAYARLLAAALAVLAGFFLVTNRPPLWAGLAAAGAAILAGGAGLSRWRQERRWMAELRLRLLADPVFFAQAYEDGLFVLQRGRRRCSYPRPWQAILGLDDPDPRGAEMAVVVRRSTSPVPMPAPSPSPAPVPSPAPIPPPAPVRSPAPAPGPAPSPPPAPPSAPAPATGPVVQARARTLP</sequence>
<feature type="region of interest" description="Disordered" evidence="1">
    <location>
        <begin position="179"/>
        <end position="243"/>
    </location>
</feature>
<accession>E6SJW2</accession>
<dbReference type="KEGG" id="tmr:Tmar_2114"/>
<name>E6SJW2_THEM7</name>
<evidence type="ECO:0000313" key="4">
    <source>
        <dbReference type="Proteomes" id="UP000008915"/>
    </source>
</evidence>
<keyword evidence="2" id="KW-1133">Transmembrane helix</keyword>
<proteinExistence type="predicted"/>
<dbReference type="Proteomes" id="UP000008915">
    <property type="component" value="Chromosome"/>
</dbReference>
<dbReference type="RefSeq" id="WP_013496495.1">
    <property type="nucleotide sequence ID" value="NC_014831.1"/>
</dbReference>
<keyword evidence="4" id="KW-1185">Reference proteome</keyword>
<dbReference type="EMBL" id="CP002344">
    <property type="protein sequence ID" value="ADU52195.1"/>
    <property type="molecule type" value="Genomic_DNA"/>
</dbReference>
<reference evidence="3 4" key="1">
    <citation type="journal article" date="2010" name="Stand. Genomic Sci.">
        <title>Complete genome sequence of Thermaerobacter marianensis type strain (7p75a).</title>
        <authorList>
            <person name="Han C."/>
            <person name="Gu W."/>
            <person name="Zhang X."/>
            <person name="Lapidus A."/>
            <person name="Nolan M."/>
            <person name="Copeland A."/>
            <person name="Lucas S."/>
            <person name="Del Rio T.G."/>
            <person name="Tice H."/>
            <person name="Cheng J.F."/>
            <person name="Tapia R."/>
            <person name="Goodwin L."/>
            <person name="Pitluck S."/>
            <person name="Pagani I."/>
            <person name="Ivanova N."/>
            <person name="Mavromatis K."/>
            <person name="Mikhailova N."/>
            <person name="Pati A."/>
            <person name="Chen A."/>
            <person name="Palaniappan K."/>
            <person name="Land M."/>
            <person name="Hauser L."/>
            <person name="Chang Y.J."/>
            <person name="Jeffries C.D."/>
            <person name="Schneider S."/>
            <person name="Rohde M."/>
            <person name="Goker M."/>
            <person name="Pukall R."/>
            <person name="Woyke T."/>
            <person name="Bristow J."/>
            <person name="Eisen J.A."/>
            <person name="Markowitz V."/>
            <person name="Hugenholtz P."/>
            <person name="Kyrpides N.C."/>
            <person name="Klenk H.P."/>
            <person name="Detter J.C."/>
        </authorList>
    </citation>
    <scope>NUCLEOTIDE SEQUENCE [LARGE SCALE GENOMIC DNA]</scope>
    <source>
        <strain evidence="4">ATCC 700841 / DSM 12885 / JCM 10246 / 7p75a</strain>
    </source>
</reference>
<reference evidence="4" key="2">
    <citation type="journal article" date="2010" name="Stand. Genomic Sci.">
        <title>Complete genome sequence of Thermaerobacter marianensis type strain (7p75aT).</title>
        <authorList>
            <person name="Han C."/>
            <person name="Gu W."/>
            <person name="Zhang X."/>
            <person name="Lapidus A."/>
            <person name="Nolan M."/>
            <person name="Copeland A."/>
            <person name="Lucas S."/>
            <person name="Glavina Del Rio T."/>
            <person name="Tice H."/>
            <person name="Cheng J."/>
            <person name="Tapia R."/>
            <person name="Goodwin L."/>
            <person name="Pitluck S."/>
            <person name="Pagani I."/>
            <person name="Ivanova N."/>
            <person name="Mavromatis K."/>
            <person name="Mikhailova N."/>
            <person name="Pati A."/>
            <person name="Chen A."/>
            <person name="Palaniappan K."/>
            <person name="Land M."/>
            <person name="Hauser L."/>
            <person name="Chang Y."/>
            <person name="Jeffries C."/>
            <person name="Schneider S."/>
            <person name="Rohde M."/>
            <person name="Goker M."/>
            <person name="Pukall R."/>
            <person name="Woyke T."/>
            <person name="Bristow J."/>
            <person name="Eisen J."/>
            <person name="Markowitz V."/>
            <person name="Hugenholtz P."/>
            <person name="Kyrpides N."/>
            <person name="Klenk H."/>
            <person name="Detter J."/>
        </authorList>
    </citation>
    <scope>NUCLEOTIDE SEQUENCE [LARGE SCALE GENOMIC DNA]</scope>
    <source>
        <strain evidence="4">ATCC 700841 / DSM 12885 / JCM 10246 / 7p75a</strain>
    </source>
</reference>
<evidence type="ECO:0000313" key="3">
    <source>
        <dbReference type="EMBL" id="ADU52195.1"/>
    </source>
</evidence>
<keyword evidence="2" id="KW-0472">Membrane</keyword>
<keyword evidence="2" id="KW-0812">Transmembrane</keyword>
<gene>
    <name evidence="3" type="ordered locus">Tmar_2114</name>
</gene>
<protein>
    <submittedName>
        <fullName evidence="3">Uncharacterized protein</fullName>
    </submittedName>
</protein>